<dbReference type="OrthoDB" id="1933717at2759"/>
<dbReference type="InterPro" id="IPR036291">
    <property type="entry name" value="NAD(P)-bd_dom_sf"/>
</dbReference>
<keyword evidence="5" id="KW-1185">Reference proteome</keyword>
<dbReference type="PANTHER" id="PTHR42760:SF37">
    <property type="entry name" value="CLAVALDEHYDE DEHYDROGENASE"/>
    <property type="match status" value="1"/>
</dbReference>
<dbReference type="SUPFAM" id="SSF51735">
    <property type="entry name" value="NAD(P)-binding Rossmann-fold domains"/>
    <property type="match status" value="1"/>
</dbReference>
<dbReference type="Proteomes" id="UP000703269">
    <property type="component" value="Unassembled WGS sequence"/>
</dbReference>
<evidence type="ECO:0000313" key="4">
    <source>
        <dbReference type="EMBL" id="GJE98160.1"/>
    </source>
</evidence>
<evidence type="ECO:0000256" key="2">
    <source>
        <dbReference type="ARBA" id="ARBA00023002"/>
    </source>
</evidence>
<evidence type="ECO:0000313" key="5">
    <source>
        <dbReference type="Proteomes" id="UP000703269"/>
    </source>
</evidence>
<comment type="similarity">
    <text evidence="1 3">Belongs to the short-chain dehydrogenases/reductases (SDR) family.</text>
</comment>
<dbReference type="Gene3D" id="3.40.50.720">
    <property type="entry name" value="NAD(P)-binding Rossmann-like Domain"/>
    <property type="match status" value="1"/>
</dbReference>
<dbReference type="PRINTS" id="PR00080">
    <property type="entry name" value="SDRFAMILY"/>
</dbReference>
<evidence type="ECO:0000256" key="1">
    <source>
        <dbReference type="ARBA" id="ARBA00006484"/>
    </source>
</evidence>
<sequence>MPGHYIGEDFLPTNKHDVYPAIEAAKADLRGKVVVITGASRGLGQATATAMAAGGASGLALLARGDLAATAAACRAAACASSNLQVLTLTVDVTDEAQVAAAAAQVQDAFGRVDVVINNAGHLEHWALVAESEPGAWWRSFEVNVRGTYLVTRAFLPLLVACGGAKTVVNVTTAGAVGFLPRYSAYSISKLAMLRLAEWLGHEYGDAGVLAHAVHPGMVMTDMAATLPPEFVGAPIWDDVPALPAHTLLWLVRERREWLAGRYVDCRWDVEALLARRQEVVDGDKLKVNLVV</sequence>
<dbReference type="CDD" id="cd05233">
    <property type="entry name" value="SDR_c"/>
    <property type="match status" value="1"/>
</dbReference>
<accession>A0A9P3GRI5</accession>
<dbReference type="GO" id="GO:0016616">
    <property type="term" value="F:oxidoreductase activity, acting on the CH-OH group of donors, NAD or NADP as acceptor"/>
    <property type="evidence" value="ECO:0007669"/>
    <property type="project" value="TreeGrafter"/>
</dbReference>
<comment type="caution">
    <text evidence="4">The sequence shown here is derived from an EMBL/GenBank/DDBJ whole genome shotgun (WGS) entry which is preliminary data.</text>
</comment>
<dbReference type="InterPro" id="IPR002347">
    <property type="entry name" value="SDR_fam"/>
</dbReference>
<name>A0A9P3GRI5_9APHY</name>
<organism evidence="4 5">
    <name type="scientific">Phanerochaete sordida</name>
    <dbReference type="NCBI Taxonomy" id="48140"/>
    <lineage>
        <taxon>Eukaryota</taxon>
        <taxon>Fungi</taxon>
        <taxon>Dikarya</taxon>
        <taxon>Basidiomycota</taxon>
        <taxon>Agaricomycotina</taxon>
        <taxon>Agaricomycetes</taxon>
        <taxon>Polyporales</taxon>
        <taxon>Phanerochaetaceae</taxon>
        <taxon>Phanerochaete</taxon>
    </lineage>
</organism>
<dbReference type="PRINTS" id="PR00081">
    <property type="entry name" value="GDHRDH"/>
</dbReference>
<dbReference type="PANTHER" id="PTHR42760">
    <property type="entry name" value="SHORT-CHAIN DEHYDROGENASES/REDUCTASES FAMILY MEMBER"/>
    <property type="match status" value="1"/>
</dbReference>
<dbReference type="EMBL" id="BPQB01000083">
    <property type="protein sequence ID" value="GJE98160.1"/>
    <property type="molecule type" value="Genomic_DNA"/>
</dbReference>
<gene>
    <name evidence="4" type="ORF">PsYK624_143820</name>
</gene>
<protein>
    <submittedName>
        <fullName evidence="4">SDR family oxidoreductase</fullName>
    </submittedName>
</protein>
<proteinExistence type="inferred from homology"/>
<evidence type="ECO:0000256" key="3">
    <source>
        <dbReference type="RuleBase" id="RU000363"/>
    </source>
</evidence>
<keyword evidence="2" id="KW-0560">Oxidoreductase</keyword>
<reference evidence="4 5" key="1">
    <citation type="submission" date="2021-08" db="EMBL/GenBank/DDBJ databases">
        <title>Draft Genome Sequence of Phanerochaete sordida strain YK-624.</title>
        <authorList>
            <person name="Mori T."/>
            <person name="Dohra H."/>
            <person name="Suzuki T."/>
            <person name="Kawagishi H."/>
            <person name="Hirai H."/>
        </authorList>
    </citation>
    <scope>NUCLEOTIDE SEQUENCE [LARGE SCALE GENOMIC DNA]</scope>
    <source>
        <strain evidence="4 5">YK-624</strain>
    </source>
</reference>
<dbReference type="Pfam" id="PF00106">
    <property type="entry name" value="adh_short"/>
    <property type="match status" value="1"/>
</dbReference>
<dbReference type="AlphaFoldDB" id="A0A9P3GRI5"/>